<protein>
    <submittedName>
        <fullName evidence="4">AAA family ATPase</fullName>
    </submittedName>
</protein>
<dbReference type="GO" id="GO:0051782">
    <property type="term" value="P:negative regulation of cell division"/>
    <property type="evidence" value="ECO:0007669"/>
    <property type="project" value="TreeGrafter"/>
</dbReference>
<name>A0AAU8JLR6_9CYAN</name>
<organism evidence="4">
    <name type="scientific">Planktothricoides raciborskii GIHE-MW2</name>
    <dbReference type="NCBI Taxonomy" id="2792601"/>
    <lineage>
        <taxon>Bacteria</taxon>
        <taxon>Bacillati</taxon>
        <taxon>Cyanobacteriota</taxon>
        <taxon>Cyanophyceae</taxon>
        <taxon>Oscillatoriophycideae</taxon>
        <taxon>Oscillatoriales</taxon>
        <taxon>Oscillatoriaceae</taxon>
        <taxon>Planktothricoides</taxon>
    </lineage>
</organism>
<dbReference type="Pfam" id="PF13614">
    <property type="entry name" value="AAA_31"/>
    <property type="match status" value="1"/>
</dbReference>
<dbReference type="SUPFAM" id="SSF52540">
    <property type="entry name" value="P-loop containing nucleoside triphosphate hydrolases"/>
    <property type="match status" value="2"/>
</dbReference>
<proteinExistence type="predicted"/>
<dbReference type="GO" id="GO:0009898">
    <property type="term" value="C:cytoplasmic side of plasma membrane"/>
    <property type="evidence" value="ECO:0007669"/>
    <property type="project" value="TreeGrafter"/>
</dbReference>
<dbReference type="InterPro" id="IPR027417">
    <property type="entry name" value="P-loop_NTPase"/>
</dbReference>
<dbReference type="Gene3D" id="3.40.50.300">
    <property type="entry name" value="P-loop containing nucleotide triphosphate hydrolases"/>
    <property type="match status" value="1"/>
</dbReference>
<dbReference type="EMBL" id="CP159837">
    <property type="protein sequence ID" value="XCM39201.1"/>
    <property type="molecule type" value="Genomic_DNA"/>
</dbReference>
<dbReference type="RefSeq" id="WP_354636054.1">
    <property type="nucleotide sequence ID" value="NZ_CP159837.1"/>
</dbReference>
<gene>
    <name evidence="4" type="ORF">ABWT76_002105</name>
</gene>
<dbReference type="GO" id="GO:0005829">
    <property type="term" value="C:cytosol"/>
    <property type="evidence" value="ECO:0007669"/>
    <property type="project" value="TreeGrafter"/>
</dbReference>
<dbReference type="InterPro" id="IPR050625">
    <property type="entry name" value="ParA/MinD_ATPase"/>
</dbReference>
<reference evidence="4" key="1">
    <citation type="submission" date="2024-07" db="EMBL/GenBank/DDBJ databases">
        <authorList>
            <person name="Kim Y.J."/>
            <person name="Jeong J.Y."/>
        </authorList>
    </citation>
    <scope>NUCLEOTIDE SEQUENCE</scope>
    <source>
        <strain evidence="4">GIHE-MW2</strain>
    </source>
</reference>
<keyword evidence="2" id="KW-0067">ATP-binding</keyword>
<feature type="domain" description="AAA" evidence="3">
    <location>
        <begin position="136"/>
        <end position="173"/>
    </location>
</feature>
<evidence type="ECO:0000259" key="3">
    <source>
        <dbReference type="Pfam" id="PF13614"/>
    </source>
</evidence>
<dbReference type="PANTHER" id="PTHR43384">
    <property type="entry name" value="SEPTUM SITE-DETERMINING PROTEIN MIND HOMOLOG, CHLOROPLASTIC-RELATED"/>
    <property type="match status" value="1"/>
</dbReference>
<accession>A0AAU8JLR6</accession>
<dbReference type="GO" id="GO:0005524">
    <property type="term" value="F:ATP binding"/>
    <property type="evidence" value="ECO:0007669"/>
    <property type="project" value="UniProtKB-KW"/>
</dbReference>
<sequence length="886" mass="100252">MIPSDIRLYTWVDVEEVLLRKQKQNDWPNWLVWARTYWDGLTMGIRPGTQAEAQNWLSEIYDPRFRNKSQSDSLDSYIILESVADNQRILSIFLEETEEAPPTPRLTPSLSRPGVLWPPSENIEPPAIMPLDFPPVVAFHSFKGGVGRTTHAIALAKALTAKKQKVLLVDGDLEAPGISWLFERRLPNPPVSFADFLALVHGDPSPHAETAIQLVSDRLQDAFIDGIFILPSFRSTSGFSSLEIRPEHLIQGSQNAFLLTDILASLGKSLGVDVVLVDLRAGLSELATGLILDPRVYRIFVTTLTGQSIAGTVRVLELIGERSPSTREEDPLPALIFSQVPEDKKLSDLVIEPEQKLLEAARPFLGEDGDILRVITPFADSLLVLPPSWEEVMNKLERSGMVDAVIPLLDWLPSQSGESLQESLSSFKSQRQLIKELAEKLVYAETAEIDNFLATIPLKKLCSDHRRQLPITVVVGAKGSGKTYTFMQIVRRENWEKFVQETGAKVQNNALIAPVLASKNLEDNAKKIVENVQKKNAKKLKFDRPQYSNDIRDDIRKNLTQNLHEGQWRECWLDVMAWGVGFQPKQAGAGRELADHLFQEKQQLIVVIDGLEDLFQNFDNDENQQKALRALLQEVPEWLGQQPGRPWGIIIFVRRDIVLAAVRQNAAQMMARYQPYALKWNREEALRLVAWVTKKAISNFNINLDKLQDMSEEEITDTLVPLWGKKLGGEKSKDARSVQFVLAALSDFNGQIQSRDLVRFLKIAADKSMNDNRWQDRILIPKAIRDALPECSQRKIEEIEIENTALKNIFTKLRDLAEANRKIPFTREAAQLSIEEIKTLLDNGVLIQEEDDYYMPEIFRYGLNFGLTGRARPRVLSLARRAGQSY</sequence>
<evidence type="ECO:0000256" key="1">
    <source>
        <dbReference type="ARBA" id="ARBA00022741"/>
    </source>
</evidence>
<evidence type="ECO:0000313" key="4">
    <source>
        <dbReference type="EMBL" id="XCM39201.1"/>
    </source>
</evidence>
<dbReference type="AlphaFoldDB" id="A0AAU8JLR6"/>
<dbReference type="InterPro" id="IPR025669">
    <property type="entry name" value="AAA_dom"/>
</dbReference>
<dbReference type="PANTHER" id="PTHR43384:SF6">
    <property type="entry name" value="SEPTUM SITE-DETERMINING PROTEIN MIND HOMOLOG, CHLOROPLASTIC"/>
    <property type="match status" value="1"/>
</dbReference>
<dbReference type="GO" id="GO:0016887">
    <property type="term" value="F:ATP hydrolysis activity"/>
    <property type="evidence" value="ECO:0007669"/>
    <property type="project" value="TreeGrafter"/>
</dbReference>
<evidence type="ECO:0000256" key="2">
    <source>
        <dbReference type="ARBA" id="ARBA00022840"/>
    </source>
</evidence>
<dbReference type="NCBIfam" id="NF047398">
    <property type="entry name" value="AAA_KGGVGR"/>
    <property type="match status" value="1"/>
</dbReference>
<keyword evidence="1" id="KW-0547">Nucleotide-binding</keyword>